<feature type="compositionally biased region" description="Polar residues" evidence="1">
    <location>
        <begin position="501"/>
        <end position="523"/>
    </location>
</feature>
<feature type="region of interest" description="Disordered" evidence="1">
    <location>
        <begin position="544"/>
        <end position="763"/>
    </location>
</feature>
<feature type="region of interest" description="Disordered" evidence="1">
    <location>
        <begin position="479"/>
        <end position="528"/>
    </location>
</feature>
<feature type="compositionally biased region" description="Acidic residues" evidence="1">
    <location>
        <begin position="284"/>
        <end position="300"/>
    </location>
</feature>
<feature type="compositionally biased region" description="Pro residues" evidence="1">
    <location>
        <begin position="729"/>
        <end position="743"/>
    </location>
</feature>
<protein>
    <submittedName>
        <fullName evidence="2">Uncharacterized protein</fullName>
    </submittedName>
</protein>
<feature type="compositionally biased region" description="Polar residues" evidence="1">
    <location>
        <begin position="387"/>
        <end position="396"/>
    </location>
</feature>
<feature type="compositionally biased region" description="Basic residues" evidence="1">
    <location>
        <begin position="669"/>
        <end position="687"/>
    </location>
</feature>
<feature type="compositionally biased region" description="Low complexity" evidence="1">
    <location>
        <begin position="568"/>
        <end position="583"/>
    </location>
</feature>
<dbReference type="Proteomes" id="UP000651452">
    <property type="component" value="Unassembled WGS sequence"/>
</dbReference>
<accession>A0A8H7JDJ8</accession>
<feature type="compositionally biased region" description="Polar residues" evidence="1">
    <location>
        <begin position="258"/>
        <end position="268"/>
    </location>
</feature>
<dbReference type="EMBL" id="RZGK01000002">
    <property type="protein sequence ID" value="KAF9701759.1"/>
    <property type="molecule type" value="Genomic_DNA"/>
</dbReference>
<reference evidence="2" key="2">
    <citation type="submission" date="2020-09" db="EMBL/GenBank/DDBJ databases">
        <title>Reference genome assembly for Australian Ascochyta lentis isolate Al4.</title>
        <authorList>
            <person name="Lee R.C."/>
            <person name="Farfan-Caceres L.M."/>
            <person name="Debler J.W."/>
            <person name="Williams A.H."/>
            <person name="Henares B.M."/>
        </authorList>
    </citation>
    <scope>NUCLEOTIDE SEQUENCE</scope>
    <source>
        <strain evidence="2">Al4</strain>
    </source>
</reference>
<proteinExistence type="predicted"/>
<evidence type="ECO:0000313" key="3">
    <source>
        <dbReference type="Proteomes" id="UP000651452"/>
    </source>
</evidence>
<feature type="region of interest" description="Disordered" evidence="1">
    <location>
        <begin position="166"/>
        <end position="222"/>
    </location>
</feature>
<feature type="compositionally biased region" description="Basic and acidic residues" evidence="1">
    <location>
        <begin position="370"/>
        <end position="383"/>
    </location>
</feature>
<evidence type="ECO:0000256" key="1">
    <source>
        <dbReference type="SAM" id="MobiDB-lite"/>
    </source>
</evidence>
<feature type="region of interest" description="Disordered" evidence="1">
    <location>
        <begin position="250"/>
        <end position="443"/>
    </location>
</feature>
<organism evidence="2 3">
    <name type="scientific">Ascochyta lentis</name>
    <dbReference type="NCBI Taxonomy" id="205686"/>
    <lineage>
        <taxon>Eukaryota</taxon>
        <taxon>Fungi</taxon>
        <taxon>Dikarya</taxon>
        <taxon>Ascomycota</taxon>
        <taxon>Pezizomycotina</taxon>
        <taxon>Dothideomycetes</taxon>
        <taxon>Pleosporomycetidae</taxon>
        <taxon>Pleosporales</taxon>
        <taxon>Pleosporineae</taxon>
        <taxon>Didymellaceae</taxon>
        <taxon>Ascochyta</taxon>
    </lineage>
</organism>
<comment type="caution">
    <text evidence="2">The sequence shown here is derived from an EMBL/GenBank/DDBJ whole genome shotgun (WGS) entry which is preliminary data.</text>
</comment>
<keyword evidence="3" id="KW-1185">Reference proteome</keyword>
<feature type="compositionally biased region" description="Polar residues" evidence="1">
    <location>
        <begin position="584"/>
        <end position="602"/>
    </location>
</feature>
<evidence type="ECO:0000313" key="2">
    <source>
        <dbReference type="EMBL" id="KAF9701759.1"/>
    </source>
</evidence>
<name>A0A8H7JDJ8_9PLEO</name>
<sequence length="763" mass="82626">MPAALPTSSLSAMAKAITSFLFGDIQLPTSLSHYATFFAGLVTGSIGASILHAYLHRNKCDRAKIQLAVYHIIRLFQQDPSYQAQLQHPQELLRRMEPEVLRMLNTHLTKNEADKVAKELKRAYEAPQAEEHGRKRMREDTGGALREQMELDTVPAHRQAQRGFLPELGPDQARGKNECTEDGVTSQPENEAASSLEAQGSRSDSLVEGDDLDDYNLPTPDEKQLQVEHGQYDEDMMDLDLPQPNVITTPGPHYRQSYAPSPESSSTFVGFASTPTPVPNDDGYLSDDESEVTEEWDDLETPVAEPPKMSNEAKSEEPMKLAQPFRRQGYGFTYDDPDLYSSSSSEEDASSPTPPPDDYTAPDWINNMFKKAEDLTSDDRHVEITSPREQQTTSHPPTVIAMIRGVKGRGTSLSPIPEGNSDDRAVPQEHVEASPPAQNDLTPSTMLHTQMHANTAQAEEMQAQPAPELPFAHWSTTPVMTYSDSESSDSGSETGSPTPSVQIASHLSSRSAAGSATPPSNGESAPPVIHQTINISSTIVIQITPAQDAQSARDGTETEPTPEPTTPLPRRSAAHPASSPVPSYTSPSKKYQYYPHSTNARRQSPREDLHSPPKKRKSASLSLSPSEEQEQDHISPRPSKRHNSSPLRDITASHYATPPSEEPSPGKGKPQKRKSPRHSRGRGRGRRGGIPNHSPRTSSPPPPPLSSSPVGAAAAAAAVIAAAVATPAAPAPAPAPAAPAPAPKPRKPRKSTRKAAYGGTYPK</sequence>
<feature type="compositionally biased region" description="Basic residues" evidence="1">
    <location>
        <begin position="744"/>
        <end position="753"/>
    </location>
</feature>
<gene>
    <name evidence="2" type="ORF">EKO04_000305</name>
</gene>
<feature type="compositionally biased region" description="Low complexity" evidence="1">
    <location>
        <begin position="483"/>
        <end position="500"/>
    </location>
</feature>
<dbReference type="AlphaFoldDB" id="A0A8H7JDJ8"/>
<reference evidence="2" key="1">
    <citation type="submission" date="2018-12" db="EMBL/GenBank/DDBJ databases">
        <authorList>
            <person name="Syme R.A."/>
            <person name="Farfan-Caceres L."/>
            <person name="Lichtenzveig J."/>
        </authorList>
    </citation>
    <scope>NUCLEOTIDE SEQUENCE</scope>
    <source>
        <strain evidence="2">Al4</strain>
    </source>
</reference>
<dbReference type="OrthoDB" id="3691606at2759"/>
<feature type="compositionally biased region" description="Low complexity" evidence="1">
    <location>
        <begin position="707"/>
        <end position="728"/>
    </location>
</feature>
<feature type="compositionally biased region" description="Basic and acidic residues" evidence="1">
    <location>
        <begin position="421"/>
        <end position="432"/>
    </location>
</feature>
<feature type="compositionally biased region" description="Polar residues" evidence="1">
    <location>
        <begin position="183"/>
        <end position="204"/>
    </location>
</feature>